<organism evidence="1 2">
    <name type="scientific">Gordonia phage Terapin</name>
    <dbReference type="NCBI Taxonomy" id="1887654"/>
    <lineage>
        <taxon>Viruses</taxon>
        <taxon>Duplodnaviria</taxon>
        <taxon>Heunggongvirae</taxon>
        <taxon>Uroviricota</taxon>
        <taxon>Caudoviricetes</taxon>
        <taxon>Terapinvirus</taxon>
        <taxon>Terapinvirus terapin</taxon>
    </lineage>
</organism>
<dbReference type="EMBL" id="KX557285">
    <property type="protein sequence ID" value="AOE44882.1"/>
    <property type="molecule type" value="Genomic_DNA"/>
</dbReference>
<protein>
    <submittedName>
        <fullName evidence="1">Uncharacterized protein</fullName>
    </submittedName>
</protein>
<proteinExistence type="predicted"/>
<dbReference type="Proteomes" id="UP000204083">
    <property type="component" value="Segment"/>
</dbReference>
<dbReference type="KEGG" id="vg:29078337"/>
<accession>A0A1B3B1J5</accession>
<keyword evidence="2" id="KW-1185">Reference proteome</keyword>
<evidence type="ECO:0000313" key="2">
    <source>
        <dbReference type="Proteomes" id="UP000204083"/>
    </source>
</evidence>
<gene>
    <name evidence="1" type="primary">70</name>
    <name evidence="1" type="ORF">SEA_TERAPIN_70</name>
</gene>
<dbReference type="OrthoDB" id="40930at10239"/>
<reference evidence="1 2" key="1">
    <citation type="submission" date="2016-07" db="EMBL/GenBank/DDBJ databases">
        <authorList>
            <person name="Montgomery M.T."/>
            <person name="Pope W.H."/>
            <person name="Garlena R.A."/>
            <person name="Russell D.A."/>
            <person name="Jacobs-Sera D."/>
            <person name="Hendrix R.W."/>
            <person name="Hatfull G.F."/>
        </authorList>
    </citation>
    <scope>NUCLEOTIDE SEQUENCE [LARGE SCALE GENOMIC DNA]</scope>
</reference>
<sequence length="219" mass="25238">MSRTQKNVTEKALREQYVMIQGLIADRDRHQKMWDNQYDRIEQVDERLEERTSMLADSLVELHKTIRVFQDVVRNRDLKLISYELATKAAEFQGGPVIDEAKQLYEWVLENEESRCVHDAVADAIAEEDEPERADFIDVLFDGPPGPESGRFVEVEVQYPDGSRRGVRLGHWVKRADGPGSEYWALRFREEDVDRVLYGDSSPLPPQSFYDGMTGASDV</sequence>
<evidence type="ECO:0000313" key="1">
    <source>
        <dbReference type="EMBL" id="AOE44882.1"/>
    </source>
</evidence>
<dbReference type="GeneID" id="29078337"/>
<dbReference type="RefSeq" id="YP_009277809.1">
    <property type="nucleotide sequence ID" value="NC_031001.1"/>
</dbReference>
<name>A0A1B3B1J5_9CAUD</name>